<dbReference type="PANTHER" id="PTHR36066">
    <property type="entry name" value="TRANSCRIPTION FACTOR BHLH145"/>
    <property type="match status" value="1"/>
</dbReference>
<dbReference type="InterPro" id="IPR036638">
    <property type="entry name" value="HLH_DNA-bd_sf"/>
</dbReference>
<keyword evidence="2" id="KW-0805">Transcription regulation</keyword>
<dbReference type="InterPro" id="IPR037546">
    <property type="entry name" value="SAC51-like"/>
</dbReference>
<protein>
    <recommendedName>
        <fullName evidence="5">BHLH domain-containing protein</fullName>
    </recommendedName>
</protein>
<dbReference type="PANTHER" id="PTHR36066:SF2">
    <property type="entry name" value="TRANSCRIPTION FACTOR BHLH145"/>
    <property type="match status" value="1"/>
</dbReference>
<dbReference type="PROSITE" id="PS50888">
    <property type="entry name" value="BHLH"/>
    <property type="match status" value="1"/>
</dbReference>
<sequence>MGEEQMLLSIQQPVSSQSREFNATAVPVPGSAGLITVSSPEDSPVQTSPRVPNSRIGQFNQPKGWFYCLPRFRQAFTPGPNYSLPKEKLPIISGNADLKSEKKFLVFDQSGDQTTVMVSSGPGTSFHCMTSWTLNQLSHSAMENGGCVAKPDSYPVSRPVPQNDINDNCEDADIMSEMHEDTEELNALLYSDDEDSESYDSDDDEVVSTGHSPSMLTAHERTENFQRQDNEVAASSVLPKKRKWYADDDEARDDTANSCNINGRKNYLSSDADAKYRAEWDISVPRKIDLSSESKRIQTEKIRETVELLQDMVPVCKGKNSIVVLDEAIDYLKSLKVKAKALGLSAL</sequence>
<keyword evidence="7" id="KW-1185">Reference proteome</keyword>
<dbReference type="AlphaFoldDB" id="A0AAN7LN66"/>
<keyword evidence="4" id="KW-0539">Nucleus</keyword>
<keyword evidence="3" id="KW-0804">Transcription</keyword>
<dbReference type="GO" id="GO:0005634">
    <property type="term" value="C:nucleus"/>
    <property type="evidence" value="ECO:0007669"/>
    <property type="project" value="UniProtKB-SubCell"/>
</dbReference>
<dbReference type="InterPro" id="IPR011598">
    <property type="entry name" value="bHLH_dom"/>
</dbReference>
<evidence type="ECO:0000313" key="6">
    <source>
        <dbReference type="EMBL" id="KAK4788124.1"/>
    </source>
</evidence>
<organism evidence="6 7">
    <name type="scientific">Trapa natans</name>
    <name type="common">Water chestnut</name>
    <dbReference type="NCBI Taxonomy" id="22666"/>
    <lineage>
        <taxon>Eukaryota</taxon>
        <taxon>Viridiplantae</taxon>
        <taxon>Streptophyta</taxon>
        <taxon>Embryophyta</taxon>
        <taxon>Tracheophyta</taxon>
        <taxon>Spermatophyta</taxon>
        <taxon>Magnoliopsida</taxon>
        <taxon>eudicotyledons</taxon>
        <taxon>Gunneridae</taxon>
        <taxon>Pentapetalae</taxon>
        <taxon>rosids</taxon>
        <taxon>malvids</taxon>
        <taxon>Myrtales</taxon>
        <taxon>Lythraceae</taxon>
        <taxon>Trapa</taxon>
    </lineage>
</organism>
<evidence type="ECO:0000256" key="3">
    <source>
        <dbReference type="ARBA" id="ARBA00023163"/>
    </source>
</evidence>
<dbReference type="EMBL" id="JAXQNO010000011">
    <property type="protein sequence ID" value="KAK4788124.1"/>
    <property type="molecule type" value="Genomic_DNA"/>
</dbReference>
<evidence type="ECO:0000256" key="4">
    <source>
        <dbReference type="ARBA" id="ARBA00023242"/>
    </source>
</evidence>
<dbReference type="SUPFAM" id="SSF47459">
    <property type="entry name" value="HLH, helix-loop-helix DNA-binding domain"/>
    <property type="match status" value="1"/>
</dbReference>
<proteinExistence type="predicted"/>
<gene>
    <name evidence="6" type="ORF">SAY86_019443</name>
</gene>
<accession>A0AAN7LN66</accession>
<feature type="domain" description="BHLH" evidence="5">
    <location>
        <begin position="286"/>
        <end position="335"/>
    </location>
</feature>
<evidence type="ECO:0000259" key="5">
    <source>
        <dbReference type="PROSITE" id="PS50888"/>
    </source>
</evidence>
<dbReference type="Proteomes" id="UP001346149">
    <property type="component" value="Unassembled WGS sequence"/>
</dbReference>
<comment type="subcellular location">
    <subcellularLocation>
        <location evidence="1">Nucleus</location>
    </subcellularLocation>
</comment>
<dbReference type="GO" id="GO:0046983">
    <property type="term" value="F:protein dimerization activity"/>
    <property type="evidence" value="ECO:0007669"/>
    <property type="project" value="InterPro"/>
</dbReference>
<evidence type="ECO:0000256" key="2">
    <source>
        <dbReference type="ARBA" id="ARBA00023015"/>
    </source>
</evidence>
<comment type="caution">
    <text evidence="6">The sequence shown here is derived from an EMBL/GenBank/DDBJ whole genome shotgun (WGS) entry which is preliminary data.</text>
</comment>
<evidence type="ECO:0000256" key="1">
    <source>
        <dbReference type="ARBA" id="ARBA00004123"/>
    </source>
</evidence>
<name>A0AAN7LN66_TRANT</name>
<reference evidence="6 7" key="1">
    <citation type="journal article" date="2023" name="Hortic Res">
        <title>Pangenome of water caltrop reveals structural variations and asymmetric subgenome divergence after allopolyploidization.</title>
        <authorList>
            <person name="Zhang X."/>
            <person name="Chen Y."/>
            <person name="Wang L."/>
            <person name="Yuan Y."/>
            <person name="Fang M."/>
            <person name="Shi L."/>
            <person name="Lu R."/>
            <person name="Comes H.P."/>
            <person name="Ma Y."/>
            <person name="Chen Y."/>
            <person name="Huang G."/>
            <person name="Zhou Y."/>
            <person name="Zheng Z."/>
            <person name="Qiu Y."/>
        </authorList>
    </citation>
    <scope>NUCLEOTIDE SEQUENCE [LARGE SCALE GENOMIC DNA]</scope>
    <source>
        <strain evidence="6">F231</strain>
    </source>
</reference>
<evidence type="ECO:0000313" key="7">
    <source>
        <dbReference type="Proteomes" id="UP001346149"/>
    </source>
</evidence>